<dbReference type="RefSeq" id="WP_028746965.1">
    <property type="nucleotide sequence ID" value="NZ_LNCD01000075.1"/>
</dbReference>
<feature type="region of interest" description="Disordered" evidence="1">
    <location>
        <begin position="151"/>
        <end position="171"/>
    </location>
</feature>
<evidence type="ECO:0000259" key="3">
    <source>
        <dbReference type="Pfam" id="PF25169"/>
    </source>
</evidence>
<accession>A0A109JNM1</accession>
<name>A0A109JNM1_9HYPH</name>
<dbReference type="AlphaFoldDB" id="A0A109JNM1"/>
<proteinExistence type="predicted"/>
<feature type="domain" description="DUF6035" evidence="2">
    <location>
        <begin position="123"/>
        <end position="292"/>
    </location>
</feature>
<dbReference type="InterPro" id="IPR057152">
    <property type="entry name" value="DUF7830"/>
</dbReference>
<dbReference type="Proteomes" id="UP000068164">
    <property type="component" value="Unassembled WGS sequence"/>
</dbReference>
<reference evidence="4 5" key="1">
    <citation type="submission" date="2015-11" db="EMBL/GenBank/DDBJ databases">
        <title>Draft Genome Sequence of the Strain BR 10423 (Rhizobium sp.) isolated from nodules of Mimosa pudica.</title>
        <authorList>
            <person name="Barauna A.C."/>
            <person name="Zilli J.E."/>
            <person name="Simoes-Araujo J.L."/>
            <person name="Reis V.M."/>
            <person name="James E.K."/>
            <person name="Reis F.B.Jr."/>
            <person name="Rouws L.F."/>
            <person name="Passos S.R."/>
            <person name="Gois S.R."/>
        </authorList>
    </citation>
    <scope>NUCLEOTIDE SEQUENCE [LARGE SCALE GENOMIC DNA]</scope>
    <source>
        <strain evidence="4 5">BR10423</strain>
    </source>
</reference>
<dbReference type="Pfam" id="PF19500">
    <property type="entry name" value="DUF6035"/>
    <property type="match status" value="1"/>
</dbReference>
<keyword evidence="5" id="KW-1185">Reference proteome</keyword>
<evidence type="ECO:0008006" key="6">
    <source>
        <dbReference type="Google" id="ProtNLM"/>
    </source>
</evidence>
<evidence type="ECO:0000259" key="2">
    <source>
        <dbReference type="Pfam" id="PF19500"/>
    </source>
</evidence>
<dbReference type="InterPro" id="IPR046099">
    <property type="entry name" value="DUF6035"/>
</dbReference>
<sequence>MTIDRGPGSNVTFDPLATALAVDDPAISELLDFDTGEFLDARAWIGGQRYEELIAERVNVRERLAKNPRFRCSLCSVLSYLVSNQHKRFFFRHMTEDGSCPAETRSPLSREEILARKYDGIGESEPHKRIKRMIVRSLEADPSYSGILAERQWRSSQDPRSRRQPDVQATGPSGRIAFEVQLSTTFLDVVAGRRSFYREEGALLAWVMGGFDPEYRRLTTDDLLFSNNSNILVVDDETASISELQRKFHVRCHFRRPVRDGDQLVDRWEASVVPFGSLACELDMQRCWHFDYEGQAAAIRAAIEQELHKREAAATDKVRNDLFSFWVTRLPHTQLDEEGVRAWASLRQAFFAREIALPALPDDSSSFVALMNGLASAREGRPVGWSFQHLVQVAHRIADGYPEHVAAFGHAIRHFARQKTIETQDHTGKWKRRAEGIGRSLRAGEPDFAPEPNSIDLAGFLIPGLKEKLAALVLKIAL</sequence>
<evidence type="ECO:0000313" key="5">
    <source>
        <dbReference type="Proteomes" id="UP000068164"/>
    </source>
</evidence>
<dbReference type="OrthoDB" id="1302950at2"/>
<protein>
    <recommendedName>
        <fullName evidence="6">Competence protein</fullName>
    </recommendedName>
</protein>
<feature type="compositionally biased region" description="Basic and acidic residues" evidence="1">
    <location>
        <begin position="151"/>
        <end position="165"/>
    </location>
</feature>
<dbReference type="EMBL" id="LNCD01000075">
    <property type="protein sequence ID" value="KWV51989.1"/>
    <property type="molecule type" value="Genomic_DNA"/>
</dbReference>
<organism evidence="4 5">
    <name type="scientific">Rhizobium altiplani</name>
    <dbReference type="NCBI Taxonomy" id="1864509"/>
    <lineage>
        <taxon>Bacteria</taxon>
        <taxon>Pseudomonadati</taxon>
        <taxon>Pseudomonadota</taxon>
        <taxon>Alphaproteobacteria</taxon>
        <taxon>Hyphomicrobiales</taxon>
        <taxon>Rhizobiaceae</taxon>
        <taxon>Rhizobium/Agrobacterium group</taxon>
        <taxon>Rhizobium</taxon>
    </lineage>
</organism>
<evidence type="ECO:0000313" key="4">
    <source>
        <dbReference type="EMBL" id="KWV51989.1"/>
    </source>
</evidence>
<dbReference type="Pfam" id="PF25169">
    <property type="entry name" value="DUF7830"/>
    <property type="match status" value="1"/>
</dbReference>
<gene>
    <name evidence="4" type="ORF">AS026_05310</name>
</gene>
<feature type="domain" description="DUF7830" evidence="3">
    <location>
        <begin position="36"/>
        <end position="106"/>
    </location>
</feature>
<evidence type="ECO:0000256" key="1">
    <source>
        <dbReference type="SAM" id="MobiDB-lite"/>
    </source>
</evidence>
<comment type="caution">
    <text evidence="4">The sequence shown here is derived from an EMBL/GenBank/DDBJ whole genome shotgun (WGS) entry which is preliminary data.</text>
</comment>